<accession>U2DV80</accession>
<dbReference type="PATRIC" id="fig|1321819.3.peg.1493"/>
<proteinExistence type="predicted"/>
<comment type="caution">
    <text evidence="1">The sequence shown here is derived from an EMBL/GenBank/DDBJ whole genome shotgun (WGS) entry which is preliminary data.</text>
</comment>
<reference evidence="1 2" key="1">
    <citation type="submission" date="2013-08" db="EMBL/GenBank/DDBJ databases">
        <authorList>
            <person name="Weinstock G."/>
            <person name="Sodergren E."/>
            <person name="Wylie T."/>
            <person name="Fulton L."/>
            <person name="Fulton R."/>
            <person name="Fronick C."/>
            <person name="O'Laughlin M."/>
            <person name="Godfrey J."/>
            <person name="Miner T."/>
            <person name="Herter B."/>
            <person name="Appelbaum E."/>
            <person name="Cordes M."/>
            <person name="Lek S."/>
            <person name="Wollam A."/>
            <person name="Pepin K.H."/>
            <person name="Palsikar V.B."/>
            <person name="Mitreva M."/>
            <person name="Wilson R.K."/>
        </authorList>
    </citation>
    <scope>NUCLEOTIDE SEQUENCE [LARGE SCALE GENOMIC DNA]</scope>
    <source>
        <strain evidence="1 2">F0041</strain>
    </source>
</reference>
<evidence type="ECO:0000313" key="1">
    <source>
        <dbReference type="EMBL" id="ERI85552.1"/>
    </source>
</evidence>
<sequence length="262" mass="30639">MTAKRRLYGRYRKANQSIGENQQIYYLCPRFEKSSISNVTQLIVNNKIVNNKMGLFDVFKKKSDKTQVGNVEDFISLTRVYFQSVIATNLGITNIRFLPDVANFKRLFKIATQNGKLGLAEKSASRKMLMQDYGISENFFKEIDASVKRNCRTQNDIQPYLFMYQGFSNDLMMLMGNLMQWKLRMPSIFKKALYGMTKKSVHEVCTKQIWKADDVHKTAAAVRQYKERLGYSEEWMTEYVYNILLLAKKEPKRKEQTDAKTE</sequence>
<dbReference type="HOGENOM" id="CLU_111120_0_0_10"/>
<name>U2DV80_9BACE</name>
<evidence type="ECO:0000313" key="2">
    <source>
        <dbReference type="Proteomes" id="UP000016496"/>
    </source>
</evidence>
<dbReference type="AlphaFoldDB" id="U2DV80"/>
<organism evidence="1 2">
    <name type="scientific">Bacteroides pyogenes F0041</name>
    <dbReference type="NCBI Taxonomy" id="1321819"/>
    <lineage>
        <taxon>Bacteria</taxon>
        <taxon>Pseudomonadati</taxon>
        <taxon>Bacteroidota</taxon>
        <taxon>Bacteroidia</taxon>
        <taxon>Bacteroidales</taxon>
        <taxon>Bacteroidaceae</taxon>
        <taxon>Bacteroides</taxon>
    </lineage>
</organism>
<protein>
    <submittedName>
        <fullName evidence="1">Uncharacterized protein</fullName>
    </submittedName>
</protein>
<gene>
    <name evidence="1" type="ORF">HMPREF1981_01625</name>
</gene>
<dbReference type="EMBL" id="AWSV01000088">
    <property type="protein sequence ID" value="ERI85552.1"/>
    <property type="molecule type" value="Genomic_DNA"/>
</dbReference>
<dbReference type="Proteomes" id="UP000016496">
    <property type="component" value="Unassembled WGS sequence"/>
</dbReference>